<organism evidence="2 3">
    <name type="scientific">Ancylobacter tetraedralis</name>
    <dbReference type="NCBI Taxonomy" id="217068"/>
    <lineage>
        <taxon>Bacteria</taxon>
        <taxon>Pseudomonadati</taxon>
        <taxon>Pseudomonadota</taxon>
        <taxon>Alphaproteobacteria</taxon>
        <taxon>Hyphomicrobiales</taxon>
        <taxon>Xanthobacteraceae</taxon>
        <taxon>Ancylobacter</taxon>
    </lineage>
</organism>
<reference evidence="2 3" key="1">
    <citation type="submission" date="2020-08" db="EMBL/GenBank/DDBJ databases">
        <title>Genomic Encyclopedia of Type Strains, Phase IV (KMG-IV): sequencing the most valuable type-strain genomes for metagenomic binning, comparative biology and taxonomic classification.</title>
        <authorList>
            <person name="Goeker M."/>
        </authorList>
    </citation>
    <scope>NUCLEOTIDE SEQUENCE [LARGE SCALE GENOMIC DNA]</scope>
    <source>
        <strain evidence="2 3">DSM 5895</strain>
    </source>
</reference>
<name>A0A839Z9S5_9HYPH</name>
<dbReference type="AlphaFoldDB" id="A0A839Z9S5"/>
<feature type="region of interest" description="Disordered" evidence="1">
    <location>
        <begin position="1"/>
        <end position="45"/>
    </location>
</feature>
<dbReference type="RefSeq" id="WP_183189627.1">
    <property type="nucleotide sequence ID" value="NZ_JACICD010000003.1"/>
</dbReference>
<keyword evidence="3" id="KW-1185">Reference proteome</keyword>
<evidence type="ECO:0000256" key="1">
    <source>
        <dbReference type="SAM" id="MobiDB-lite"/>
    </source>
</evidence>
<gene>
    <name evidence="2" type="ORF">FHS55_002076</name>
</gene>
<dbReference type="EMBL" id="JACICD010000003">
    <property type="protein sequence ID" value="MBB3771477.1"/>
    <property type="molecule type" value="Genomic_DNA"/>
</dbReference>
<comment type="caution">
    <text evidence="2">The sequence shown here is derived from an EMBL/GenBank/DDBJ whole genome shotgun (WGS) entry which is preliminary data.</text>
</comment>
<evidence type="ECO:0000313" key="3">
    <source>
        <dbReference type="Proteomes" id="UP000533469"/>
    </source>
</evidence>
<protein>
    <submittedName>
        <fullName evidence="2">Phage terminase large subunit-like protein</fullName>
    </submittedName>
</protein>
<proteinExistence type="predicted"/>
<dbReference type="Proteomes" id="UP000533469">
    <property type="component" value="Unassembled WGS sequence"/>
</dbReference>
<feature type="compositionally biased region" description="Basic and acidic residues" evidence="1">
    <location>
        <begin position="26"/>
        <end position="40"/>
    </location>
</feature>
<sequence length="83" mass="9411">MARIYVKTANPRPTPTQMAAHKLRRVRAEKTAEYERERARHSGRRAKVARELVEITTAFLATELKTTSPADRPALPVADLFSH</sequence>
<evidence type="ECO:0000313" key="2">
    <source>
        <dbReference type="EMBL" id="MBB3771477.1"/>
    </source>
</evidence>
<accession>A0A839Z9S5</accession>